<evidence type="ECO:0000256" key="1">
    <source>
        <dbReference type="ARBA" id="ARBA00004651"/>
    </source>
</evidence>
<dbReference type="RefSeq" id="WP_378258114.1">
    <property type="nucleotide sequence ID" value="NZ_JBHSJV010000001.1"/>
</dbReference>
<name>A0ABW5N5T6_9FLAO</name>
<gene>
    <name evidence="8" type="primary">chrA</name>
    <name evidence="8" type="ORF">ACFSTE_01610</name>
</gene>
<feature type="transmembrane region" description="Helical" evidence="7">
    <location>
        <begin position="307"/>
        <end position="328"/>
    </location>
</feature>
<feature type="transmembrane region" description="Helical" evidence="7">
    <location>
        <begin position="334"/>
        <end position="354"/>
    </location>
</feature>
<feature type="transmembrane region" description="Helical" evidence="7">
    <location>
        <begin position="213"/>
        <end position="231"/>
    </location>
</feature>
<feature type="transmembrane region" description="Helical" evidence="7">
    <location>
        <begin position="114"/>
        <end position="131"/>
    </location>
</feature>
<evidence type="ECO:0000256" key="5">
    <source>
        <dbReference type="ARBA" id="ARBA00022989"/>
    </source>
</evidence>
<evidence type="ECO:0000256" key="7">
    <source>
        <dbReference type="SAM" id="Phobius"/>
    </source>
</evidence>
<evidence type="ECO:0000256" key="3">
    <source>
        <dbReference type="ARBA" id="ARBA00022475"/>
    </source>
</evidence>
<dbReference type="EMBL" id="JBHULX010000001">
    <property type="protein sequence ID" value="MFD2589509.1"/>
    <property type="molecule type" value="Genomic_DNA"/>
</dbReference>
<keyword evidence="6 7" id="KW-0472">Membrane</keyword>
<dbReference type="PANTHER" id="PTHR33567">
    <property type="entry name" value="CHROMATE ION TRANSPORTER (EUROFUNG)"/>
    <property type="match status" value="1"/>
</dbReference>
<comment type="caution">
    <text evidence="8">The sequence shown here is derived from an EMBL/GenBank/DDBJ whole genome shotgun (WGS) entry which is preliminary data.</text>
</comment>
<sequence length="376" mass="40958">MGKRKHITEVATVFLKLGCFAFGGPAAHIAMMEEEIVHKRKWMDQQHFLDLMGATNLIPGPNSTEMTMHCGHKRAGIPGLFIAGICFIFPAVLITGLLAWLYMTYGTIPEVHTFMYGIKPAVLVIILSAVLKLGKKALKNIPLAILGIATLIASFVGINEITALLAAGIIGALFFFITSNTPQKNLSLAPIIFFQSVSSSATLFSTTKTFWTFLKVGSILYGSGYVLFAYLDVELVAKGLLSRQQLLDAIAIGQFTPGPILSTSTFIGYQLNGFWGAIAASLGMFLPSFLFVLILNPLIPKMRKSVFLSYFLDAVNIAAVAIMISVLIKMGNDILIDWKSILICCGSLICFFFFKKINTLWIILGGAVSGYILSFI</sequence>
<dbReference type="PANTHER" id="PTHR33567:SF3">
    <property type="entry name" value="CHROMATE ION TRANSPORTER (EUROFUNG)"/>
    <property type="match status" value="1"/>
</dbReference>
<evidence type="ECO:0000256" key="4">
    <source>
        <dbReference type="ARBA" id="ARBA00022692"/>
    </source>
</evidence>
<comment type="similarity">
    <text evidence="2">Belongs to the chromate ion transporter (CHR) (TC 2.A.51) family.</text>
</comment>
<keyword evidence="9" id="KW-1185">Reference proteome</keyword>
<evidence type="ECO:0000256" key="6">
    <source>
        <dbReference type="ARBA" id="ARBA00023136"/>
    </source>
</evidence>
<dbReference type="PIRSF" id="PIRSF004810">
    <property type="entry name" value="ChrA"/>
    <property type="match status" value="1"/>
</dbReference>
<keyword evidence="4 7" id="KW-0812">Transmembrane</keyword>
<dbReference type="InterPro" id="IPR003370">
    <property type="entry name" value="Chromate_transpt"/>
</dbReference>
<feature type="transmembrane region" description="Helical" evidence="7">
    <location>
        <begin position="143"/>
        <end position="176"/>
    </location>
</feature>
<feature type="transmembrane region" description="Helical" evidence="7">
    <location>
        <begin position="274"/>
        <end position="295"/>
    </location>
</feature>
<organism evidence="8 9">
    <name type="scientific">Aquimarina hainanensis</name>
    <dbReference type="NCBI Taxonomy" id="1578017"/>
    <lineage>
        <taxon>Bacteria</taxon>
        <taxon>Pseudomonadati</taxon>
        <taxon>Bacteroidota</taxon>
        <taxon>Flavobacteriia</taxon>
        <taxon>Flavobacteriales</taxon>
        <taxon>Flavobacteriaceae</taxon>
        <taxon>Aquimarina</taxon>
    </lineage>
</organism>
<accession>A0ABW5N5T6</accession>
<protein>
    <submittedName>
        <fullName evidence="8">Chromate efflux transporter</fullName>
    </submittedName>
</protein>
<feature type="transmembrane region" description="Helical" evidence="7">
    <location>
        <begin position="75"/>
        <end position="102"/>
    </location>
</feature>
<evidence type="ECO:0000313" key="9">
    <source>
        <dbReference type="Proteomes" id="UP001597459"/>
    </source>
</evidence>
<keyword evidence="5 7" id="KW-1133">Transmembrane helix</keyword>
<reference evidence="9" key="1">
    <citation type="journal article" date="2019" name="Int. J. Syst. Evol. Microbiol.">
        <title>The Global Catalogue of Microorganisms (GCM) 10K type strain sequencing project: providing services to taxonomists for standard genome sequencing and annotation.</title>
        <authorList>
            <consortium name="The Broad Institute Genomics Platform"/>
            <consortium name="The Broad Institute Genome Sequencing Center for Infectious Disease"/>
            <person name="Wu L."/>
            <person name="Ma J."/>
        </authorList>
    </citation>
    <scope>NUCLEOTIDE SEQUENCE [LARGE SCALE GENOMIC DNA]</scope>
    <source>
        <strain evidence="9">KCTC 42423</strain>
    </source>
</reference>
<evidence type="ECO:0000256" key="2">
    <source>
        <dbReference type="ARBA" id="ARBA00005262"/>
    </source>
</evidence>
<evidence type="ECO:0000313" key="8">
    <source>
        <dbReference type="EMBL" id="MFD2589509.1"/>
    </source>
</evidence>
<dbReference type="InterPro" id="IPR014047">
    <property type="entry name" value="Chr_Tranpt_l_chain"/>
</dbReference>
<dbReference type="Pfam" id="PF02417">
    <property type="entry name" value="Chromate_transp"/>
    <property type="match status" value="2"/>
</dbReference>
<keyword evidence="3" id="KW-1003">Cell membrane</keyword>
<dbReference type="NCBIfam" id="TIGR00937">
    <property type="entry name" value="2A51"/>
    <property type="match status" value="1"/>
</dbReference>
<proteinExistence type="inferred from homology"/>
<dbReference type="Proteomes" id="UP001597459">
    <property type="component" value="Unassembled WGS sequence"/>
</dbReference>
<comment type="subcellular location">
    <subcellularLocation>
        <location evidence="1">Cell membrane</location>
        <topology evidence="1">Multi-pass membrane protein</topology>
    </subcellularLocation>
</comment>